<reference evidence="12" key="1">
    <citation type="submission" date="2020-06" db="EMBL/GenBank/DDBJ databases">
        <title>Legume-microbial interactions unlock mineral nutrients during tropical forest succession.</title>
        <authorList>
            <person name="Epihov D.Z."/>
        </authorList>
    </citation>
    <scope>NUCLEOTIDE SEQUENCE [LARGE SCALE GENOMIC DNA]</scope>
    <source>
        <strain evidence="12">Pan2503</strain>
    </source>
</reference>
<dbReference type="GO" id="GO:0005886">
    <property type="term" value="C:plasma membrane"/>
    <property type="evidence" value="ECO:0007669"/>
    <property type="project" value="UniProtKB-SubCell"/>
</dbReference>
<proteinExistence type="inferred from homology"/>
<protein>
    <recommendedName>
        <fullName evidence="3">Sec translocon accessory complex subunit YajC</fullName>
    </recommendedName>
</protein>
<comment type="subcellular location">
    <subcellularLocation>
        <location evidence="1">Cell membrane</location>
        <topology evidence="1">Single-pass membrane protein</topology>
    </subcellularLocation>
</comment>
<comment type="similarity">
    <text evidence="2">Belongs to the YajC family.</text>
</comment>
<keyword evidence="13" id="KW-1185">Reference proteome</keyword>
<evidence type="ECO:0000256" key="8">
    <source>
        <dbReference type="ARBA" id="ARBA00022989"/>
    </source>
</evidence>
<evidence type="ECO:0000256" key="6">
    <source>
        <dbReference type="ARBA" id="ARBA00022692"/>
    </source>
</evidence>
<dbReference type="GO" id="GO:0015031">
    <property type="term" value="P:protein transport"/>
    <property type="evidence" value="ECO:0007669"/>
    <property type="project" value="UniProtKB-KW"/>
</dbReference>
<dbReference type="Proteomes" id="UP000567293">
    <property type="component" value="Unassembled WGS sequence"/>
</dbReference>
<evidence type="ECO:0000256" key="11">
    <source>
        <dbReference type="SAM" id="Phobius"/>
    </source>
</evidence>
<evidence type="ECO:0000256" key="2">
    <source>
        <dbReference type="ARBA" id="ARBA00006742"/>
    </source>
</evidence>
<dbReference type="PRINTS" id="PR01853">
    <property type="entry name" value="YAJCTRNLCASE"/>
</dbReference>
<dbReference type="EMBL" id="JACDQQ010000289">
    <property type="protein sequence ID" value="MBA0083914.1"/>
    <property type="molecule type" value="Genomic_DNA"/>
</dbReference>
<keyword evidence="7" id="KW-0653">Protein transport</keyword>
<dbReference type="NCBIfam" id="TIGR00739">
    <property type="entry name" value="yajC"/>
    <property type="match status" value="1"/>
</dbReference>
<keyword evidence="8 11" id="KW-1133">Transmembrane helix</keyword>
<evidence type="ECO:0000256" key="3">
    <source>
        <dbReference type="ARBA" id="ARBA00014962"/>
    </source>
</evidence>
<dbReference type="SMART" id="SM01323">
    <property type="entry name" value="YajC"/>
    <property type="match status" value="1"/>
</dbReference>
<gene>
    <name evidence="12" type="primary">yajC</name>
    <name evidence="12" type="ORF">HRJ53_02865</name>
</gene>
<keyword evidence="10 11" id="KW-0472">Membrane</keyword>
<evidence type="ECO:0000256" key="5">
    <source>
        <dbReference type="ARBA" id="ARBA00022475"/>
    </source>
</evidence>
<evidence type="ECO:0000313" key="12">
    <source>
        <dbReference type="EMBL" id="MBA0083914.1"/>
    </source>
</evidence>
<comment type="caution">
    <text evidence="12">The sequence shown here is derived from an EMBL/GenBank/DDBJ whole genome shotgun (WGS) entry which is preliminary data.</text>
</comment>
<sequence length="95" mass="10248">SGGMGFNSFLIPLALMFGIMYFMVIMPQQRQRKKTQAMLSALKTGDKIITGSGIYGTISGIDGEAVILKISSEPQVKIRIARAAIAQVEAQEDAK</sequence>
<evidence type="ECO:0000256" key="1">
    <source>
        <dbReference type="ARBA" id="ARBA00004162"/>
    </source>
</evidence>
<evidence type="ECO:0000256" key="4">
    <source>
        <dbReference type="ARBA" id="ARBA00022448"/>
    </source>
</evidence>
<feature type="non-terminal residue" evidence="12">
    <location>
        <position position="1"/>
    </location>
</feature>
<feature type="transmembrane region" description="Helical" evidence="11">
    <location>
        <begin position="6"/>
        <end position="26"/>
    </location>
</feature>
<organism evidence="12 13">
    <name type="scientific">Candidatus Acidiferrum panamense</name>
    <dbReference type="NCBI Taxonomy" id="2741543"/>
    <lineage>
        <taxon>Bacteria</taxon>
        <taxon>Pseudomonadati</taxon>
        <taxon>Acidobacteriota</taxon>
        <taxon>Terriglobia</taxon>
        <taxon>Candidatus Acidiferrales</taxon>
        <taxon>Candidatus Acidiferrum</taxon>
    </lineage>
</organism>
<keyword evidence="5" id="KW-1003">Cell membrane</keyword>
<evidence type="ECO:0000313" key="13">
    <source>
        <dbReference type="Proteomes" id="UP000567293"/>
    </source>
</evidence>
<dbReference type="Pfam" id="PF02699">
    <property type="entry name" value="YajC"/>
    <property type="match status" value="1"/>
</dbReference>
<keyword evidence="6 11" id="KW-0812">Transmembrane</keyword>
<dbReference type="PANTHER" id="PTHR33909:SF1">
    <property type="entry name" value="SEC TRANSLOCON ACCESSORY COMPLEX SUBUNIT YAJC"/>
    <property type="match status" value="1"/>
</dbReference>
<dbReference type="InterPro" id="IPR003849">
    <property type="entry name" value="Preprotein_translocase_YajC"/>
</dbReference>
<keyword evidence="4" id="KW-0813">Transport</keyword>
<dbReference type="AlphaFoldDB" id="A0A7V8NM89"/>
<dbReference type="PANTHER" id="PTHR33909">
    <property type="entry name" value="SEC TRANSLOCON ACCESSORY COMPLEX SUBUNIT YAJC"/>
    <property type="match status" value="1"/>
</dbReference>
<evidence type="ECO:0000256" key="7">
    <source>
        <dbReference type="ARBA" id="ARBA00022927"/>
    </source>
</evidence>
<accession>A0A7V8NM89</accession>
<name>A0A7V8NM89_9BACT</name>
<evidence type="ECO:0000256" key="9">
    <source>
        <dbReference type="ARBA" id="ARBA00023010"/>
    </source>
</evidence>
<evidence type="ECO:0000256" key="10">
    <source>
        <dbReference type="ARBA" id="ARBA00023136"/>
    </source>
</evidence>
<keyword evidence="9" id="KW-0811">Translocation</keyword>